<feature type="transmembrane region" description="Helical" evidence="2">
    <location>
        <begin position="129"/>
        <end position="148"/>
    </location>
</feature>
<keyword evidence="2" id="KW-0812">Transmembrane</keyword>
<dbReference type="CDD" id="cd02440">
    <property type="entry name" value="AdoMet_MTases"/>
    <property type="match status" value="1"/>
</dbReference>
<dbReference type="KEGG" id="lpil:LIP_2863"/>
<keyword evidence="2" id="KW-1133">Transmembrane helix</keyword>
<organism evidence="3 4">
    <name type="scientific">Limnochorda pilosa</name>
    <dbReference type="NCBI Taxonomy" id="1555112"/>
    <lineage>
        <taxon>Bacteria</taxon>
        <taxon>Bacillati</taxon>
        <taxon>Bacillota</taxon>
        <taxon>Limnochordia</taxon>
        <taxon>Limnochordales</taxon>
        <taxon>Limnochordaceae</taxon>
        <taxon>Limnochorda</taxon>
    </lineage>
</organism>
<feature type="transmembrane region" description="Helical" evidence="2">
    <location>
        <begin position="582"/>
        <end position="603"/>
    </location>
</feature>
<feature type="region of interest" description="Disordered" evidence="1">
    <location>
        <begin position="1"/>
        <end position="23"/>
    </location>
</feature>
<feature type="transmembrane region" description="Helical" evidence="2">
    <location>
        <begin position="688"/>
        <end position="711"/>
    </location>
</feature>
<feature type="transmembrane region" description="Helical" evidence="2">
    <location>
        <begin position="98"/>
        <end position="117"/>
    </location>
</feature>
<feature type="compositionally biased region" description="Basic residues" evidence="1">
    <location>
        <begin position="820"/>
        <end position="829"/>
    </location>
</feature>
<reference evidence="4" key="1">
    <citation type="submission" date="2015-07" db="EMBL/GenBank/DDBJ databases">
        <title>Complete genome sequence and phylogenetic analysis of Limnochorda pilosa.</title>
        <authorList>
            <person name="Watanabe M."/>
            <person name="Kojima H."/>
            <person name="Fukui M."/>
        </authorList>
    </citation>
    <scope>NUCLEOTIDE SEQUENCE [LARGE SCALE GENOMIC DNA]</scope>
    <source>
        <strain evidence="4">HC45</strain>
    </source>
</reference>
<evidence type="ECO:0008006" key="5">
    <source>
        <dbReference type="Google" id="ProtNLM"/>
    </source>
</evidence>
<evidence type="ECO:0000313" key="3">
    <source>
        <dbReference type="EMBL" id="BAS28692.1"/>
    </source>
</evidence>
<dbReference type="Proteomes" id="UP000065807">
    <property type="component" value="Chromosome"/>
</dbReference>
<feature type="transmembrane region" description="Helical" evidence="2">
    <location>
        <begin position="723"/>
        <end position="745"/>
    </location>
</feature>
<proteinExistence type="predicted"/>
<dbReference type="EMBL" id="AP014924">
    <property type="protein sequence ID" value="BAS28692.1"/>
    <property type="molecule type" value="Genomic_DNA"/>
</dbReference>
<feature type="transmembrane region" description="Helical" evidence="2">
    <location>
        <begin position="59"/>
        <end position="77"/>
    </location>
</feature>
<feature type="transmembrane region" description="Helical" evidence="2">
    <location>
        <begin position="624"/>
        <end position="644"/>
    </location>
</feature>
<dbReference type="SUPFAM" id="SSF53335">
    <property type="entry name" value="S-adenosyl-L-methionine-dependent methyltransferases"/>
    <property type="match status" value="1"/>
</dbReference>
<feature type="transmembrane region" description="Helical" evidence="2">
    <location>
        <begin position="656"/>
        <end position="676"/>
    </location>
</feature>
<feature type="region of interest" description="Disordered" evidence="1">
    <location>
        <begin position="807"/>
        <end position="829"/>
    </location>
</feature>
<evidence type="ECO:0000313" key="4">
    <source>
        <dbReference type="Proteomes" id="UP000065807"/>
    </source>
</evidence>
<protein>
    <recommendedName>
        <fullName evidence="5">Spermidine synthase</fullName>
    </recommendedName>
</protein>
<gene>
    <name evidence="3" type="ORF">LIP_2863</name>
</gene>
<feature type="transmembrane region" description="Helical" evidence="2">
    <location>
        <begin position="183"/>
        <end position="202"/>
    </location>
</feature>
<name>A0A0K2SNX5_LIMPI</name>
<accession>A0A0K2SNX5</accession>
<feature type="transmembrane region" description="Helical" evidence="2">
    <location>
        <begin position="209"/>
        <end position="234"/>
    </location>
</feature>
<dbReference type="InterPro" id="IPR029063">
    <property type="entry name" value="SAM-dependent_MTases_sf"/>
</dbReference>
<evidence type="ECO:0000256" key="2">
    <source>
        <dbReference type="SAM" id="Phobius"/>
    </source>
</evidence>
<dbReference type="Gene3D" id="3.40.50.150">
    <property type="entry name" value="Vaccinia Virus protein VP39"/>
    <property type="match status" value="1"/>
</dbReference>
<sequence>MKKTPGGGTHPTSDLSKRRPTAEHPQRSLVVGVFLTSCSLLLLQISLTRLLSVVLSYHYVFAVISLSLLGLGAGGILTHFLGARRSGGHLEVASPTSLAFLLSLFTAGSVFLVTGIARVDPSRVPPVSYFVLLSLPFLVGGALMAQIFRSFPRASARLYAADLVGSAAGSVGAILALDALGPVGAAFLAALMASVAALLFAVRSASRPAGATVASAVLALVVAVLLGVSASGAYRPAISMGTNPEKEIHDALHGPLGGEIVETRWSSFGRTDVVRYREDTGYMDLYLDGTAGTPMYRFNGETTEPDEAVASLRLEFPGYFPFFFLGEQRRNALIIGPGGGRDVLLARMAGIQRITAVEVNPDLVDLVRSYEWYNGGIYTGTGGVEVIVQEGRHFLKRTPEKYDVIMLSLPVTNTSRSPEGYALTENFLLTTDSVRDYLEALTEEGQLVVVAHDEAEILRALVISLVALEDRGRTVPESMKQVYVLGSFPFPVFVLRNSAFDPDTSATMYRAMHRFGYSPRSSYFPYLEGATDLNQILLALARGGLQLRDLEAMVSAMGYDISPVTDDRPFFFKLETGLPKQVLAVFGFSLVLLVTIALLPLLMRKGFAAGAVEPGSTDHARVEVRTVLLFAMIGIGFMLVEIALSQQFTLLIGKPTLALAVLLFSLLVGAGGGSLLSARVAPGKIEPTVAGATLSVALGVLVFALALPAMVDHLLSYSLPVRILASAGLVMPLGFAMGFPFPLGVRRLGERGAGWQVPWMWGVNGASSVFGSVAAIVAAMSLGFREVLLLASGCYLVVSTTARSSRRPRGASALSPWTRPVRRGRPPRR</sequence>
<feature type="transmembrane region" description="Helical" evidence="2">
    <location>
        <begin position="757"/>
        <end position="781"/>
    </location>
</feature>
<dbReference type="AlphaFoldDB" id="A0A0K2SNX5"/>
<reference evidence="4" key="2">
    <citation type="journal article" date="2016" name="Int. J. Syst. Evol. Microbiol.">
        <title>Complete genome sequence and cell structure of Limnochorda pilosa, a Gram-negative spore-former within the phylum Firmicutes.</title>
        <authorList>
            <person name="Watanabe M."/>
            <person name="Kojima H."/>
            <person name="Fukui M."/>
        </authorList>
    </citation>
    <scope>NUCLEOTIDE SEQUENCE [LARGE SCALE GENOMIC DNA]</scope>
    <source>
        <strain evidence="4">HC45</strain>
    </source>
</reference>
<keyword evidence="2" id="KW-0472">Membrane</keyword>
<keyword evidence="4" id="KW-1185">Reference proteome</keyword>
<evidence type="ECO:0000256" key="1">
    <source>
        <dbReference type="SAM" id="MobiDB-lite"/>
    </source>
</evidence>
<feature type="transmembrane region" description="Helical" evidence="2">
    <location>
        <begin position="28"/>
        <end position="47"/>
    </location>
</feature>
<dbReference type="STRING" id="1555112.LIP_2863"/>